<dbReference type="OrthoDB" id="7736976at2759"/>
<sequence length="145" mass="16734">NKSKKPQMSEMLQQMQEEELTEQQLIHKVNKLSRQPIKCPISNCAETIFPTSMLMHMCHKHAPYTVHAEMYDHLPLTLSFGPAEMAKDEVKCVATLLYGGIKDRAETQPGRTYMSMPNVDHFDSRDDARLKHYLPVMLLACRTTW</sequence>
<dbReference type="InterPro" id="IPR031732">
    <property type="entry name" value="DUF4729"/>
</dbReference>
<accession>A0A0M5IYW0</accession>
<evidence type="ECO:0000259" key="1">
    <source>
        <dbReference type="Pfam" id="PF15866"/>
    </source>
</evidence>
<dbReference type="AlphaFoldDB" id="A0A0M5IYW0"/>
<feature type="non-terminal residue" evidence="2">
    <location>
        <position position="1"/>
    </location>
</feature>
<gene>
    <name evidence="2" type="ORF">Dbus_chr3Lg1527</name>
</gene>
<organism evidence="2 3">
    <name type="scientific">Drosophila busckii</name>
    <name type="common">Fruit fly</name>
    <dbReference type="NCBI Taxonomy" id="30019"/>
    <lineage>
        <taxon>Eukaryota</taxon>
        <taxon>Metazoa</taxon>
        <taxon>Ecdysozoa</taxon>
        <taxon>Arthropoda</taxon>
        <taxon>Hexapoda</taxon>
        <taxon>Insecta</taxon>
        <taxon>Pterygota</taxon>
        <taxon>Neoptera</taxon>
        <taxon>Endopterygota</taxon>
        <taxon>Diptera</taxon>
        <taxon>Brachycera</taxon>
        <taxon>Muscomorpha</taxon>
        <taxon>Ephydroidea</taxon>
        <taxon>Drosophilidae</taxon>
        <taxon>Drosophila</taxon>
    </lineage>
</organism>
<evidence type="ECO:0000313" key="2">
    <source>
        <dbReference type="EMBL" id="ALC44361.1"/>
    </source>
</evidence>
<feature type="domain" description="DUF4729" evidence="1">
    <location>
        <begin position="38"/>
        <end position="145"/>
    </location>
</feature>
<dbReference type="Proteomes" id="UP000494163">
    <property type="component" value="Chromosome 3L"/>
</dbReference>
<dbReference type="EMBL" id="CP012525">
    <property type="protein sequence ID" value="ALC44361.1"/>
    <property type="molecule type" value="Genomic_DNA"/>
</dbReference>
<reference evidence="2 3" key="1">
    <citation type="submission" date="2015-08" db="EMBL/GenBank/DDBJ databases">
        <title>Ancestral chromatin configuration constrains chromatin evolution on differentiating sex chromosomes in Drosophila.</title>
        <authorList>
            <person name="Zhou Q."/>
            <person name="Bachtrog D."/>
        </authorList>
    </citation>
    <scope>NUCLEOTIDE SEQUENCE [LARGE SCALE GENOMIC DNA]</scope>
    <source>
        <tissue evidence="2">Whole larvae</tissue>
    </source>
</reference>
<feature type="non-terminal residue" evidence="2">
    <location>
        <position position="145"/>
    </location>
</feature>
<name>A0A0M5IYW0_DROBS</name>
<protein>
    <submittedName>
        <fullName evidence="2">CG15472</fullName>
    </submittedName>
</protein>
<dbReference type="Pfam" id="PF15866">
    <property type="entry name" value="DUF4729"/>
    <property type="match status" value="1"/>
</dbReference>
<dbReference type="STRING" id="30019.A0A0M5IYW0"/>
<proteinExistence type="predicted"/>
<evidence type="ECO:0000313" key="3">
    <source>
        <dbReference type="Proteomes" id="UP000494163"/>
    </source>
</evidence>
<keyword evidence="3" id="KW-1185">Reference proteome</keyword>